<evidence type="ECO:0000313" key="2">
    <source>
        <dbReference type="EMBL" id="CAI9918735.1"/>
    </source>
</evidence>
<dbReference type="Proteomes" id="UP001642409">
    <property type="component" value="Unassembled WGS sequence"/>
</dbReference>
<name>A0AA86NGL4_9EUKA</name>
<reference evidence="2" key="1">
    <citation type="submission" date="2023-06" db="EMBL/GenBank/DDBJ databases">
        <authorList>
            <person name="Kurt Z."/>
        </authorList>
    </citation>
    <scope>NUCLEOTIDE SEQUENCE</scope>
</reference>
<dbReference type="EMBL" id="CATOUU010000166">
    <property type="protein sequence ID" value="CAI9918735.1"/>
    <property type="molecule type" value="Genomic_DNA"/>
</dbReference>
<dbReference type="InterPro" id="IPR010736">
    <property type="entry name" value="SHIPPO-rpt"/>
</dbReference>
<keyword evidence="4" id="KW-1185">Reference proteome</keyword>
<dbReference type="EMBL" id="CAXDID020000245">
    <property type="protein sequence ID" value="CAL6063310.1"/>
    <property type="molecule type" value="Genomic_DNA"/>
</dbReference>
<dbReference type="PANTHER" id="PTHR21580">
    <property type="entry name" value="SHIPPO-1-RELATED"/>
    <property type="match status" value="1"/>
</dbReference>
<comment type="caution">
    <text evidence="2">The sequence shown here is derived from an EMBL/GenBank/DDBJ whole genome shotgun (WGS) entry which is preliminary data.</text>
</comment>
<reference evidence="3 4" key="2">
    <citation type="submission" date="2024-07" db="EMBL/GenBank/DDBJ databases">
        <authorList>
            <person name="Akdeniz Z."/>
        </authorList>
    </citation>
    <scope>NUCLEOTIDE SEQUENCE [LARGE SCALE GENOMIC DNA]</scope>
</reference>
<evidence type="ECO:0000313" key="4">
    <source>
        <dbReference type="Proteomes" id="UP001642409"/>
    </source>
</evidence>
<evidence type="ECO:0000256" key="1">
    <source>
        <dbReference type="SAM" id="MobiDB-lite"/>
    </source>
</evidence>
<dbReference type="Pfam" id="PF07004">
    <property type="entry name" value="SHIPPO-rpt"/>
    <property type="match status" value="3"/>
</dbReference>
<organism evidence="2">
    <name type="scientific">Hexamita inflata</name>
    <dbReference type="NCBI Taxonomy" id="28002"/>
    <lineage>
        <taxon>Eukaryota</taxon>
        <taxon>Metamonada</taxon>
        <taxon>Diplomonadida</taxon>
        <taxon>Hexamitidae</taxon>
        <taxon>Hexamitinae</taxon>
        <taxon>Hexamita</taxon>
    </lineage>
</organism>
<dbReference type="InterPro" id="IPR051291">
    <property type="entry name" value="CIMAP"/>
</dbReference>
<feature type="compositionally biased region" description="Polar residues" evidence="1">
    <location>
        <begin position="8"/>
        <end position="24"/>
    </location>
</feature>
<dbReference type="AlphaFoldDB" id="A0AA86NGL4"/>
<proteinExistence type="predicted"/>
<evidence type="ECO:0000313" key="3">
    <source>
        <dbReference type="EMBL" id="CAL6063310.1"/>
    </source>
</evidence>
<feature type="region of interest" description="Disordered" evidence="1">
    <location>
        <begin position="1"/>
        <end position="24"/>
    </location>
</feature>
<gene>
    <name evidence="3" type="ORF">HINF_LOCUS50812</name>
    <name evidence="2" type="ORF">HINF_LOCUS6380</name>
</gene>
<sequence length="239" mass="26714">MEQYRAQYANTSRPSSAKLSSSTNKIHIKTKENNLQTYLAQRPKSATPGPGRYTINEQKSSAPQFSIKGKYNEKFEVTPGPGQYNVNKALDYFNKSQKATINAHTVSYLDKILKMQNSTTGPLLEAKSTLNKIGAGLLGGPFKEHKKFTTPAPGDYRVEDQFKATKKQAAQFTVSIKVQEIKNKDIGPGFSHNMQRSYIKGVDVFEKNVKQKMQMQLSGFSKTKGLGSRLIQDLHTDML</sequence>
<accession>A0AA86NGL4</accession>
<protein>
    <submittedName>
        <fullName evidence="2">Outer dense fiber protein</fullName>
    </submittedName>
    <submittedName>
        <fullName evidence="3">Outer_dense fiber protein</fullName>
    </submittedName>
</protein>